<dbReference type="EMBL" id="JAIWYP010000007">
    <property type="protein sequence ID" value="KAH3792158.1"/>
    <property type="molecule type" value="Genomic_DNA"/>
</dbReference>
<proteinExistence type="predicted"/>
<reference evidence="1" key="1">
    <citation type="journal article" date="2019" name="bioRxiv">
        <title>The Genome of the Zebra Mussel, Dreissena polymorpha: A Resource for Invasive Species Research.</title>
        <authorList>
            <person name="McCartney M.A."/>
            <person name="Auch B."/>
            <person name="Kono T."/>
            <person name="Mallez S."/>
            <person name="Zhang Y."/>
            <person name="Obille A."/>
            <person name="Becker A."/>
            <person name="Abrahante J.E."/>
            <person name="Garbe J."/>
            <person name="Badalamenti J.P."/>
            <person name="Herman A."/>
            <person name="Mangelson H."/>
            <person name="Liachko I."/>
            <person name="Sullivan S."/>
            <person name="Sone E.D."/>
            <person name="Koren S."/>
            <person name="Silverstein K.A.T."/>
            <person name="Beckman K.B."/>
            <person name="Gohl D.M."/>
        </authorList>
    </citation>
    <scope>NUCLEOTIDE SEQUENCE</scope>
    <source>
        <strain evidence="1">Duluth1</strain>
        <tissue evidence="1">Whole animal</tissue>
    </source>
</reference>
<sequence>MDLNYVTAYLLKHGCADEDLERALFFGFVTVVSSHQNQPLFQERGVVGWQQE</sequence>
<evidence type="ECO:0000313" key="1">
    <source>
        <dbReference type="EMBL" id="KAH3792158.1"/>
    </source>
</evidence>
<accession>A0A9D4F5B3</accession>
<dbReference type="Proteomes" id="UP000828390">
    <property type="component" value="Unassembled WGS sequence"/>
</dbReference>
<dbReference type="AlphaFoldDB" id="A0A9D4F5B3"/>
<protein>
    <submittedName>
        <fullName evidence="1">Uncharacterized protein</fullName>
    </submittedName>
</protein>
<keyword evidence="2" id="KW-1185">Reference proteome</keyword>
<comment type="caution">
    <text evidence="1">The sequence shown here is derived from an EMBL/GenBank/DDBJ whole genome shotgun (WGS) entry which is preliminary data.</text>
</comment>
<reference evidence="1" key="2">
    <citation type="submission" date="2020-11" db="EMBL/GenBank/DDBJ databases">
        <authorList>
            <person name="McCartney M.A."/>
            <person name="Auch B."/>
            <person name="Kono T."/>
            <person name="Mallez S."/>
            <person name="Becker A."/>
            <person name="Gohl D.M."/>
            <person name="Silverstein K.A.T."/>
            <person name="Koren S."/>
            <person name="Bechman K.B."/>
            <person name="Herman A."/>
            <person name="Abrahante J.E."/>
            <person name="Garbe J."/>
        </authorList>
    </citation>
    <scope>NUCLEOTIDE SEQUENCE</scope>
    <source>
        <strain evidence="1">Duluth1</strain>
        <tissue evidence="1">Whole animal</tissue>
    </source>
</reference>
<gene>
    <name evidence="1" type="ORF">DPMN_145649</name>
</gene>
<name>A0A9D4F5B3_DREPO</name>
<organism evidence="1 2">
    <name type="scientific">Dreissena polymorpha</name>
    <name type="common">Zebra mussel</name>
    <name type="synonym">Mytilus polymorpha</name>
    <dbReference type="NCBI Taxonomy" id="45954"/>
    <lineage>
        <taxon>Eukaryota</taxon>
        <taxon>Metazoa</taxon>
        <taxon>Spiralia</taxon>
        <taxon>Lophotrochozoa</taxon>
        <taxon>Mollusca</taxon>
        <taxon>Bivalvia</taxon>
        <taxon>Autobranchia</taxon>
        <taxon>Heteroconchia</taxon>
        <taxon>Euheterodonta</taxon>
        <taxon>Imparidentia</taxon>
        <taxon>Neoheterodontei</taxon>
        <taxon>Myida</taxon>
        <taxon>Dreissenoidea</taxon>
        <taxon>Dreissenidae</taxon>
        <taxon>Dreissena</taxon>
    </lineage>
</organism>
<evidence type="ECO:0000313" key="2">
    <source>
        <dbReference type="Proteomes" id="UP000828390"/>
    </source>
</evidence>